<evidence type="ECO:0000313" key="2">
    <source>
        <dbReference type="EMBL" id="CAE6512546.1"/>
    </source>
</evidence>
<dbReference type="EMBL" id="CAJMWT010006079">
    <property type="protein sequence ID" value="CAE6512546.1"/>
    <property type="molecule type" value="Genomic_DNA"/>
</dbReference>
<accession>A0A8H3HAL8</accession>
<gene>
    <name evidence="2" type="ORF">RDB_LOCUS154893</name>
</gene>
<dbReference type="Proteomes" id="UP000663843">
    <property type="component" value="Unassembled WGS sequence"/>
</dbReference>
<name>A0A8H3HAL8_9AGAM</name>
<reference evidence="2" key="1">
    <citation type="submission" date="2021-01" db="EMBL/GenBank/DDBJ databases">
        <authorList>
            <person name="Kaushik A."/>
        </authorList>
    </citation>
    <scope>NUCLEOTIDE SEQUENCE</scope>
    <source>
        <strain evidence="2">AG2-2IIIB</strain>
    </source>
</reference>
<proteinExistence type="predicted"/>
<dbReference type="AlphaFoldDB" id="A0A8H3HAL8"/>
<feature type="region of interest" description="Disordered" evidence="1">
    <location>
        <begin position="1"/>
        <end position="44"/>
    </location>
</feature>
<sequence>MTTMTTDTEPKPQLGMSPVTMPPGDQMLPGDSIDHPKNPEERGCFTDGCVRVERSKDLGAFSHLNRSPQIVPMAATAAV</sequence>
<comment type="caution">
    <text evidence="2">The sequence shown here is derived from an EMBL/GenBank/DDBJ whole genome shotgun (WGS) entry which is preliminary data.</text>
</comment>
<organism evidence="2 3">
    <name type="scientific">Rhizoctonia solani</name>
    <dbReference type="NCBI Taxonomy" id="456999"/>
    <lineage>
        <taxon>Eukaryota</taxon>
        <taxon>Fungi</taxon>
        <taxon>Dikarya</taxon>
        <taxon>Basidiomycota</taxon>
        <taxon>Agaricomycotina</taxon>
        <taxon>Agaricomycetes</taxon>
        <taxon>Cantharellales</taxon>
        <taxon>Ceratobasidiaceae</taxon>
        <taxon>Rhizoctonia</taxon>
    </lineage>
</organism>
<feature type="compositionally biased region" description="Basic and acidic residues" evidence="1">
    <location>
        <begin position="32"/>
        <end position="44"/>
    </location>
</feature>
<evidence type="ECO:0000256" key="1">
    <source>
        <dbReference type="SAM" id="MobiDB-lite"/>
    </source>
</evidence>
<evidence type="ECO:0000313" key="3">
    <source>
        <dbReference type="Proteomes" id="UP000663843"/>
    </source>
</evidence>
<protein>
    <submittedName>
        <fullName evidence="2">Uncharacterized protein</fullName>
    </submittedName>
</protein>